<keyword evidence="6" id="KW-1185">Reference proteome</keyword>
<dbReference type="InterPro" id="IPR025501">
    <property type="entry name" value="MinD_FleN"/>
</dbReference>
<feature type="domain" description="CobQ/CobB/MinD/ParA nucleotide binding" evidence="4">
    <location>
        <begin position="39"/>
        <end position="255"/>
    </location>
</feature>
<dbReference type="GO" id="GO:0051782">
    <property type="term" value="P:negative regulation of cell division"/>
    <property type="evidence" value="ECO:0007669"/>
    <property type="project" value="TreeGrafter"/>
</dbReference>
<sequence>MNQAATVNDKKPNGGPRQAGKTDRLRPVEGAGKATPCVLAFTSGKGGVGKTNLVTNTALALARMGQRVLVLDADLGLANVDVLLGLMPRYSIKDVFSGQRSLPEIILDGPGGIRILPASSGVPELLDLSESEKLFLLTEMEALDEAVDVLLIDTAAGISDNVLYFNLAAQKRIVVVTPEPTSITDAYALMKVLMRRHQVRDFSILVNWAKNGQEAQKVYRQLSAVADRFLGLLSLDYLGFIPQDEAIPKAVRKQKAVLELFPDAASSRVFRDLAKTLTQSRCDGHADGNIKFFWRKLLQNP</sequence>
<dbReference type="Proteomes" id="UP000469346">
    <property type="component" value="Unassembled WGS sequence"/>
</dbReference>
<dbReference type="SUPFAM" id="SSF52540">
    <property type="entry name" value="P-loop containing nucleoside triphosphate hydrolases"/>
    <property type="match status" value="1"/>
</dbReference>
<dbReference type="CDD" id="cd02038">
    <property type="entry name" value="FlhG-like"/>
    <property type="match status" value="1"/>
</dbReference>
<keyword evidence="2" id="KW-0067">ATP-binding</keyword>
<dbReference type="InterPro" id="IPR002586">
    <property type="entry name" value="CobQ/CobB/MinD/ParA_Nub-bd_dom"/>
</dbReference>
<organism evidence="5 6">
    <name type="scientific">Dissulfurirhabdus thermomarina</name>
    <dbReference type="NCBI Taxonomy" id="1765737"/>
    <lineage>
        <taxon>Bacteria</taxon>
        <taxon>Deltaproteobacteria</taxon>
        <taxon>Dissulfurirhabdaceae</taxon>
        <taxon>Dissulfurirhabdus</taxon>
    </lineage>
</organism>
<dbReference type="EMBL" id="JAAGRR010000078">
    <property type="protein sequence ID" value="NDY42706.1"/>
    <property type="molecule type" value="Genomic_DNA"/>
</dbReference>
<evidence type="ECO:0000256" key="2">
    <source>
        <dbReference type="ARBA" id="ARBA00022840"/>
    </source>
</evidence>
<evidence type="ECO:0000256" key="1">
    <source>
        <dbReference type="ARBA" id="ARBA00022741"/>
    </source>
</evidence>
<keyword evidence="1" id="KW-0547">Nucleotide-binding</keyword>
<evidence type="ECO:0000256" key="3">
    <source>
        <dbReference type="SAM" id="MobiDB-lite"/>
    </source>
</evidence>
<dbReference type="InterPro" id="IPR033875">
    <property type="entry name" value="FlhG"/>
</dbReference>
<dbReference type="GO" id="GO:0009898">
    <property type="term" value="C:cytoplasmic side of plasma membrane"/>
    <property type="evidence" value="ECO:0007669"/>
    <property type="project" value="TreeGrafter"/>
</dbReference>
<dbReference type="GO" id="GO:0005829">
    <property type="term" value="C:cytosol"/>
    <property type="evidence" value="ECO:0007669"/>
    <property type="project" value="TreeGrafter"/>
</dbReference>
<evidence type="ECO:0000313" key="6">
    <source>
        <dbReference type="Proteomes" id="UP000469346"/>
    </source>
</evidence>
<gene>
    <name evidence="5" type="ORF">G3N55_07615</name>
</gene>
<reference evidence="5 6" key="1">
    <citation type="submission" date="2020-02" db="EMBL/GenBank/DDBJ databases">
        <title>Comparative genomics of sulfur disproportionating microorganisms.</title>
        <authorList>
            <person name="Ward L.M."/>
            <person name="Bertran E."/>
            <person name="Johnston D.T."/>
        </authorList>
    </citation>
    <scope>NUCLEOTIDE SEQUENCE [LARGE SCALE GENOMIC DNA]</scope>
    <source>
        <strain evidence="5 6">DSM 100025</strain>
    </source>
</reference>
<proteinExistence type="predicted"/>
<dbReference type="InterPro" id="IPR027417">
    <property type="entry name" value="P-loop_NTPase"/>
</dbReference>
<accession>A0A6N9TW45</accession>
<evidence type="ECO:0000259" key="4">
    <source>
        <dbReference type="Pfam" id="PF01656"/>
    </source>
</evidence>
<dbReference type="GO" id="GO:0016887">
    <property type="term" value="F:ATP hydrolysis activity"/>
    <property type="evidence" value="ECO:0007669"/>
    <property type="project" value="TreeGrafter"/>
</dbReference>
<dbReference type="Pfam" id="PF01656">
    <property type="entry name" value="CbiA"/>
    <property type="match status" value="1"/>
</dbReference>
<name>A0A6N9TW45_DISTH</name>
<protein>
    <submittedName>
        <fullName evidence="5">MinD/ParA family protein</fullName>
    </submittedName>
</protein>
<dbReference type="PANTHER" id="PTHR43384:SF4">
    <property type="entry name" value="CELLULOSE BIOSYNTHESIS PROTEIN BCSQ-RELATED"/>
    <property type="match status" value="1"/>
</dbReference>
<dbReference type="PANTHER" id="PTHR43384">
    <property type="entry name" value="SEPTUM SITE-DETERMINING PROTEIN MIND HOMOLOG, CHLOROPLASTIC-RELATED"/>
    <property type="match status" value="1"/>
</dbReference>
<dbReference type="GO" id="GO:0005524">
    <property type="term" value="F:ATP binding"/>
    <property type="evidence" value="ECO:0007669"/>
    <property type="project" value="UniProtKB-KW"/>
</dbReference>
<evidence type="ECO:0000313" key="5">
    <source>
        <dbReference type="EMBL" id="NDY42706.1"/>
    </source>
</evidence>
<dbReference type="InterPro" id="IPR050625">
    <property type="entry name" value="ParA/MinD_ATPase"/>
</dbReference>
<dbReference type="AlphaFoldDB" id="A0A6N9TW45"/>
<comment type="caution">
    <text evidence="5">The sequence shown here is derived from an EMBL/GenBank/DDBJ whole genome shotgun (WGS) entry which is preliminary data.</text>
</comment>
<feature type="region of interest" description="Disordered" evidence="3">
    <location>
        <begin position="1"/>
        <end position="28"/>
    </location>
</feature>
<dbReference type="RefSeq" id="WP_163298840.1">
    <property type="nucleotide sequence ID" value="NZ_JAAGRR010000078.1"/>
</dbReference>
<dbReference type="Gene3D" id="3.40.50.300">
    <property type="entry name" value="P-loop containing nucleotide triphosphate hydrolases"/>
    <property type="match status" value="1"/>
</dbReference>
<dbReference type="PIRSF" id="PIRSF003092">
    <property type="entry name" value="MinD"/>
    <property type="match status" value="1"/>
</dbReference>